<evidence type="ECO:0000313" key="3">
    <source>
        <dbReference type="Proteomes" id="UP000638560"/>
    </source>
</evidence>
<evidence type="ECO:0000313" key="2">
    <source>
        <dbReference type="EMBL" id="MBF9130314.1"/>
    </source>
</evidence>
<keyword evidence="1" id="KW-1133">Transmembrane helix</keyword>
<organism evidence="2 3">
    <name type="scientific">Plantactinospora alkalitolerans</name>
    <dbReference type="NCBI Taxonomy" id="2789879"/>
    <lineage>
        <taxon>Bacteria</taxon>
        <taxon>Bacillati</taxon>
        <taxon>Actinomycetota</taxon>
        <taxon>Actinomycetes</taxon>
        <taxon>Micromonosporales</taxon>
        <taxon>Micromonosporaceae</taxon>
        <taxon>Plantactinospora</taxon>
    </lineage>
</organism>
<proteinExistence type="predicted"/>
<accession>A0ABS0GWK6</accession>
<reference evidence="2 3" key="1">
    <citation type="submission" date="2020-11" db="EMBL/GenBank/DDBJ databases">
        <title>A novel isolate from a Black sea contaminated sediment with potential to produce alkanes: Plantactinospora alkalitolerans sp. nov.</title>
        <authorList>
            <person name="Carro L."/>
            <person name="Veyisoglu A."/>
            <person name="Guven K."/>
            <person name="Schumann P."/>
            <person name="Klenk H.-P."/>
            <person name="Sahin N."/>
        </authorList>
    </citation>
    <scope>NUCLEOTIDE SEQUENCE [LARGE SCALE GENOMIC DNA]</scope>
    <source>
        <strain evidence="2 3">S1510</strain>
    </source>
</reference>
<dbReference type="RefSeq" id="WP_196201885.1">
    <property type="nucleotide sequence ID" value="NZ_JADPUN010000148.1"/>
</dbReference>
<gene>
    <name evidence="2" type="ORF">I0C86_15315</name>
</gene>
<keyword evidence="1" id="KW-0472">Membrane</keyword>
<keyword evidence="3" id="KW-1185">Reference proteome</keyword>
<comment type="caution">
    <text evidence="2">The sequence shown here is derived from an EMBL/GenBank/DDBJ whole genome shotgun (WGS) entry which is preliminary data.</text>
</comment>
<feature type="transmembrane region" description="Helical" evidence="1">
    <location>
        <begin position="47"/>
        <end position="74"/>
    </location>
</feature>
<evidence type="ECO:0000256" key="1">
    <source>
        <dbReference type="SAM" id="Phobius"/>
    </source>
</evidence>
<sequence>MTSPGARGAQQAYQQQVQNNSATFRRNAAYDDQRRYRGRQRGPIGAILRLFGFLFSLVIIAIAIGIFLMILGAIQPDWIDQLMSLFDQI</sequence>
<dbReference type="EMBL" id="JADPUN010000148">
    <property type="protein sequence ID" value="MBF9130314.1"/>
    <property type="molecule type" value="Genomic_DNA"/>
</dbReference>
<dbReference type="Proteomes" id="UP000638560">
    <property type="component" value="Unassembled WGS sequence"/>
</dbReference>
<keyword evidence="1" id="KW-0812">Transmembrane</keyword>
<name>A0ABS0GWK6_9ACTN</name>
<protein>
    <submittedName>
        <fullName evidence="2">Uncharacterized protein</fullName>
    </submittedName>
</protein>